<protein>
    <submittedName>
        <fullName evidence="1">Uncharacterized protein</fullName>
    </submittedName>
</protein>
<evidence type="ECO:0000313" key="2">
    <source>
        <dbReference type="Proteomes" id="UP000315783"/>
    </source>
</evidence>
<dbReference type="Proteomes" id="UP000315783">
    <property type="component" value="Unassembled WGS sequence"/>
</dbReference>
<evidence type="ECO:0000313" key="1">
    <source>
        <dbReference type="EMBL" id="TQV96360.1"/>
    </source>
</evidence>
<reference evidence="1 2" key="1">
    <citation type="journal article" date="2019" name="Appl. Microbiol. Biotechnol.">
        <title>Genome sequence of Isaria javanica and comparative genome analysis insights into family S53 peptidase evolution in fungal entomopathogens.</title>
        <authorList>
            <person name="Lin R."/>
            <person name="Zhang X."/>
            <person name="Xin B."/>
            <person name="Zou M."/>
            <person name="Gao Y."/>
            <person name="Qin F."/>
            <person name="Hu Q."/>
            <person name="Xie B."/>
            <person name="Cheng X."/>
        </authorList>
    </citation>
    <scope>NUCLEOTIDE SEQUENCE [LARGE SCALE GENOMIC DNA]</scope>
    <source>
        <strain evidence="1 2">IJ1G</strain>
    </source>
</reference>
<accession>A0A545V3S4</accession>
<comment type="caution">
    <text evidence="1">The sequence shown here is derived from an EMBL/GenBank/DDBJ whole genome shotgun (WGS) entry which is preliminary data.</text>
</comment>
<sequence>MCDWDPYFSDLRPAVLKNTKSHQVSKVYKHLQLWGTRQPEPEPEPECESYFQLTRKYVNIDVYGWDNSEGTTEDPAWKLHNLRRHDGLKHGGLVFQPITAAAIASDRLVSTTNLFSPTRICPLLTNVLFSDAFGDGYATRNWCCQAGGGGRWSEAPCFGRPRLWALLTGKPEGHGDSVGLHVENLLNLGG</sequence>
<dbReference type="AlphaFoldDB" id="A0A545V3S4"/>
<name>A0A545V3S4_9HYPO</name>
<dbReference type="EMBL" id="SPUK01000006">
    <property type="protein sequence ID" value="TQV96360.1"/>
    <property type="molecule type" value="Genomic_DNA"/>
</dbReference>
<proteinExistence type="predicted"/>
<gene>
    <name evidence="1" type="ORF">IF1G_04943</name>
</gene>
<keyword evidence="2" id="KW-1185">Reference proteome</keyword>
<organism evidence="1 2">
    <name type="scientific">Cordyceps javanica</name>
    <dbReference type="NCBI Taxonomy" id="43265"/>
    <lineage>
        <taxon>Eukaryota</taxon>
        <taxon>Fungi</taxon>
        <taxon>Dikarya</taxon>
        <taxon>Ascomycota</taxon>
        <taxon>Pezizomycotina</taxon>
        <taxon>Sordariomycetes</taxon>
        <taxon>Hypocreomycetidae</taxon>
        <taxon>Hypocreales</taxon>
        <taxon>Cordycipitaceae</taxon>
        <taxon>Cordyceps</taxon>
    </lineage>
</organism>